<protein>
    <submittedName>
        <fullName evidence="1">Uncharacterized protein</fullName>
    </submittedName>
</protein>
<gene>
    <name evidence="1" type="ORF">DASC09_010490</name>
</gene>
<keyword evidence="2" id="KW-1185">Reference proteome</keyword>
<dbReference type="GeneID" id="90071703"/>
<reference evidence="1 2" key="1">
    <citation type="journal article" date="2023" name="Elife">
        <title>Identification of key yeast species and microbe-microbe interactions impacting larval growth of Drosophila in the wild.</title>
        <authorList>
            <person name="Mure A."/>
            <person name="Sugiura Y."/>
            <person name="Maeda R."/>
            <person name="Honda K."/>
            <person name="Sakurai N."/>
            <person name="Takahashi Y."/>
            <person name="Watada M."/>
            <person name="Katoh T."/>
            <person name="Gotoh A."/>
            <person name="Gotoh Y."/>
            <person name="Taniguchi I."/>
            <person name="Nakamura K."/>
            <person name="Hayashi T."/>
            <person name="Katayama T."/>
            <person name="Uemura T."/>
            <person name="Hattori Y."/>
        </authorList>
    </citation>
    <scope>NUCLEOTIDE SEQUENCE [LARGE SCALE GENOMIC DNA]</scope>
    <source>
        <strain evidence="1 2">SC-9</strain>
    </source>
</reference>
<dbReference type="EMBL" id="BTFZ01000002">
    <property type="protein sequence ID" value="GMM33724.1"/>
    <property type="molecule type" value="Genomic_DNA"/>
</dbReference>
<dbReference type="AlphaFoldDB" id="A0AAV5QGD5"/>
<comment type="caution">
    <text evidence="1">The sequence shown here is derived from an EMBL/GenBank/DDBJ whole genome shotgun (WGS) entry which is preliminary data.</text>
</comment>
<sequence>MMMKVKDISWEGEIKFNSPSYNNKKSWASISRLDKSFSTTELKNKISFILPIFKRCANIGHSLPPDIITFQGAIESFILLCEAAFFSWKDPTGNYDGLNNKIQNFVARMKVLDEAQGLSKSPWSLPAHYLDDHLWEMFKIHGPLSQFCTNGLEMDNAISKKLDKKSRYGVKSIANDFGMLTLKRNEESMYHSLEWSEESFENEWKDFSLLESLPQELPKNGKIYHTMNHFHHKVTSSSVSSIVDFPLISYQNELLMFVAGFRDSQSGETSEYIVVIKAKHSDSQSKGNQTFATISLKEEDYEIKNDMEFFECPSMDMISLRQYFSCSGEDIGYSSLFH</sequence>
<organism evidence="1 2">
    <name type="scientific">Saccharomycopsis crataegensis</name>
    <dbReference type="NCBI Taxonomy" id="43959"/>
    <lineage>
        <taxon>Eukaryota</taxon>
        <taxon>Fungi</taxon>
        <taxon>Dikarya</taxon>
        <taxon>Ascomycota</taxon>
        <taxon>Saccharomycotina</taxon>
        <taxon>Saccharomycetes</taxon>
        <taxon>Saccharomycopsidaceae</taxon>
        <taxon>Saccharomycopsis</taxon>
    </lineage>
</organism>
<accession>A0AAV5QGD5</accession>
<evidence type="ECO:0000313" key="2">
    <source>
        <dbReference type="Proteomes" id="UP001360560"/>
    </source>
</evidence>
<dbReference type="RefSeq" id="XP_064850724.1">
    <property type="nucleotide sequence ID" value="XM_064994652.1"/>
</dbReference>
<dbReference type="Proteomes" id="UP001360560">
    <property type="component" value="Unassembled WGS sequence"/>
</dbReference>
<proteinExistence type="predicted"/>
<evidence type="ECO:0000313" key="1">
    <source>
        <dbReference type="EMBL" id="GMM33724.1"/>
    </source>
</evidence>
<name>A0AAV5QGD5_9ASCO</name>